<reference evidence="2 3" key="1">
    <citation type="submission" date="2015-06" db="EMBL/GenBank/DDBJ databases">
        <title>Expansion of signal transduction pathways in fungi by whole-genome duplication.</title>
        <authorList>
            <consortium name="DOE Joint Genome Institute"/>
            <person name="Corrochano L.M."/>
            <person name="Kuo A."/>
            <person name="Marcet-Houben M."/>
            <person name="Polaino S."/>
            <person name="Salamov A."/>
            <person name="Villalobos J.M."/>
            <person name="Alvarez M.I."/>
            <person name="Avalos J."/>
            <person name="Benito E.P."/>
            <person name="Benoit I."/>
            <person name="Burger G."/>
            <person name="Camino L.P."/>
            <person name="Canovas D."/>
            <person name="Cerda-Olmedo E."/>
            <person name="Cheng J.-F."/>
            <person name="Dominguez A."/>
            <person name="Elias M."/>
            <person name="Eslava A.P."/>
            <person name="Glaser F."/>
            <person name="Grimwood J."/>
            <person name="Gutierrez G."/>
            <person name="Heitman J."/>
            <person name="Henrissat B."/>
            <person name="Iturriaga E.A."/>
            <person name="Lang B.F."/>
            <person name="Lavin J.L."/>
            <person name="Lee S."/>
            <person name="Li W."/>
            <person name="Lindquist E."/>
            <person name="Lopez-Garcia S."/>
            <person name="Luque E.M."/>
            <person name="Marcos A.T."/>
            <person name="Martin J."/>
            <person name="Mccluskey K."/>
            <person name="Medina H.R."/>
            <person name="Miralles-Duran A."/>
            <person name="Miyazaki A."/>
            <person name="Munoz-Torres E."/>
            <person name="Oguiza J.A."/>
            <person name="Ohm R."/>
            <person name="Olmedo M."/>
            <person name="Orejas M."/>
            <person name="Ortiz-Castellanos L."/>
            <person name="Pisabarro A.G."/>
            <person name="Rodriguez-Romero J."/>
            <person name="Ruiz-Herrera J."/>
            <person name="Ruiz-Vazquez R."/>
            <person name="Sanz C."/>
            <person name="Schackwitz W."/>
            <person name="Schmutz J."/>
            <person name="Shahriari M."/>
            <person name="Shelest E."/>
            <person name="Silva-Franco F."/>
            <person name="Soanes D."/>
            <person name="Syed K."/>
            <person name="Tagua V.G."/>
            <person name="Talbot N.J."/>
            <person name="Thon M."/>
            <person name="De Vries R.P."/>
            <person name="Wiebenga A."/>
            <person name="Yadav J.S."/>
            <person name="Braun E.L."/>
            <person name="Baker S."/>
            <person name="Garre V."/>
            <person name="Horwitz B."/>
            <person name="Torres-Martinez S."/>
            <person name="Idnurm A."/>
            <person name="Herrera-Estrella A."/>
            <person name="Gabaldon T."/>
            <person name="Grigoriev I.V."/>
        </authorList>
    </citation>
    <scope>NUCLEOTIDE SEQUENCE [LARGE SCALE GENOMIC DNA]</scope>
    <source>
        <strain evidence="2 3">CBS 277.49</strain>
    </source>
</reference>
<evidence type="ECO:0000313" key="2">
    <source>
        <dbReference type="EMBL" id="OAD05712.1"/>
    </source>
</evidence>
<comment type="caution">
    <text evidence="2">The sequence shown here is derived from an EMBL/GenBank/DDBJ whole genome shotgun (WGS) entry which is preliminary data.</text>
</comment>
<evidence type="ECO:0000256" key="1">
    <source>
        <dbReference type="SAM" id="MobiDB-lite"/>
    </source>
</evidence>
<keyword evidence="3" id="KW-1185">Reference proteome</keyword>
<name>A0A162TMQ2_MUCCL</name>
<feature type="compositionally biased region" description="Polar residues" evidence="1">
    <location>
        <begin position="45"/>
        <end position="55"/>
    </location>
</feature>
<dbReference type="Proteomes" id="UP000077051">
    <property type="component" value="Unassembled WGS sequence"/>
</dbReference>
<feature type="compositionally biased region" description="Polar residues" evidence="1">
    <location>
        <begin position="81"/>
        <end position="91"/>
    </location>
</feature>
<dbReference type="AlphaFoldDB" id="A0A162TMQ2"/>
<feature type="compositionally biased region" description="Polar residues" evidence="1">
    <location>
        <begin position="27"/>
        <end position="39"/>
    </location>
</feature>
<evidence type="ECO:0000313" key="3">
    <source>
        <dbReference type="Proteomes" id="UP000077051"/>
    </source>
</evidence>
<gene>
    <name evidence="2" type="ORF">MUCCIDRAFT_106268</name>
</gene>
<feature type="compositionally biased region" description="Low complexity" evidence="1">
    <location>
        <begin position="56"/>
        <end position="67"/>
    </location>
</feature>
<dbReference type="VEuPathDB" id="FungiDB:MUCCIDRAFT_106268"/>
<protein>
    <submittedName>
        <fullName evidence="2">Uncharacterized protein</fullName>
    </submittedName>
</protein>
<dbReference type="EMBL" id="AMYB01000002">
    <property type="protein sequence ID" value="OAD05712.1"/>
    <property type="molecule type" value="Genomic_DNA"/>
</dbReference>
<accession>A0A162TMQ2</accession>
<proteinExistence type="predicted"/>
<sequence length="147" mass="16088">MQSEDKNLKRKRLNDSVNTTFNINFEQNHTNTVPSSNENAAPPSNDINNYTLSQENNNVNGSTTSSSMAKAIGSTGKDMPTSASLPNNSSHYEIEERHPSYRSSIDRMLTCARQIKKLAGIIGVCAACSPYIVDGVLLGDVNEKVYM</sequence>
<feature type="region of interest" description="Disordered" evidence="1">
    <location>
        <begin position="27"/>
        <end position="98"/>
    </location>
</feature>
<organism evidence="2 3">
    <name type="scientific">Mucor lusitanicus CBS 277.49</name>
    <dbReference type="NCBI Taxonomy" id="747725"/>
    <lineage>
        <taxon>Eukaryota</taxon>
        <taxon>Fungi</taxon>
        <taxon>Fungi incertae sedis</taxon>
        <taxon>Mucoromycota</taxon>
        <taxon>Mucoromycotina</taxon>
        <taxon>Mucoromycetes</taxon>
        <taxon>Mucorales</taxon>
        <taxon>Mucorineae</taxon>
        <taxon>Mucoraceae</taxon>
        <taxon>Mucor</taxon>
    </lineage>
</organism>